<feature type="transmembrane region" description="Helical" evidence="2">
    <location>
        <begin position="70"/>
        <end position="89"/>
    </location>
</feature>
<dbReference type="Gene3D" id="1.20.120.1630">
    <property type="match status" value="1"/>
</dbReference>
<feature type="transmembrane region" description="Helical" evidence="2">
    <location>
        <begin position="45"/>
        <end position="64"/>
    </location>
</feature>
<evidence type="ECO:0000313" key="3">
    <source>
        <dbReference type="EMBL" id="KAK9868117.1"/>
    </source>
</evidence>
<dbReference type="Pfam" id="PF06966">
    <property type="entry name" value="DUF1295"/>
    <property type="match status" value="1"/>
</dbReference>
<dbReference type="PANTHER" id="PTHR32251">
    <property type="entry name" value="3-OXO-5-ALPHA-STEROID 4-DEHYDROGENASE"/>
    <property type="match status" value="1"/>
</dbReference>
<evidence type="ECO:0000313" key="4">
    <source>
        <dbReference type="Proteomes" id="UP001485043"/>
    </source>
</evidence>
<gene>
    <name evidence="3" type="ORF">WJX84_002983</name>
</gene>
<proteinExistence type="predicted"/>
<comment type="caution">
    <text evidence="3">The sequence shown here is derived from an EMBL/GenBank/DDBJ whole genome shotgun (WGS) entry which is preliminary data.</text>
</comment>
<feature type="transmembrane region" description="Helical" evidence="2">
    <location>
        <begin position="110"/>
        <end position="134"/>
    </location>
</feature>
<evidence type="ECO:0000256" key="2">
    <source>
        <dbReference type="SAM" id="Phobius"/>
    </source>
</evidence>
<evidence type="ECO:0008006" key="5">
    <source>
        <dbReference type="Google" id="ProtNLM"/>
    </source>
</evidence>
<feature type="region of interest" description="Disordered" evidence="1">
    <location>
        <begin position="281"/>
        <end position="316"/>
    </location>
</feature>
<name>A0AAW1TGL1_9CHLO</name>
<feature type="compositionally biased region" description="Basic and acidic residues" evidence="1">
    <location>
        <begin position="281"/>
        <end position="291"/>
    </location>
</feature>
<dbReference type="Proteomes" id="UP001485043">
    <property type="component" value="Unassembled WGS sequence"/>
</dbReference>
<keyword evidence="4" id="KW-1185">Reference proteome</keyword>
<dbReference type="PROSITE" id="PS50244">
    <property type="entry name" value="S5A_REDUCTASE"/>
    <property type="match status" value="1"/>
</dbReference>
<keyword evidence="2" id="KW-0472">Membrane</keyword>
<organism evidence="3 4">
    <name type="scientific">Apatococcus fuscideae</name>
    <dbReference type="NCBI Taxonomy" id="2026836"/>
    <lineage>
        <taxon>Eukaryota</taxon>
        <taxon>Viridiplantae</taxon>
        <taxon>Chlorophyta</taxon>
        <taxon>core chlorophytes</taxon>
        <taxon>Trebouxiophyceae</taxon>
        <taxon>Chlorellales</taxon>
        <taxon>Chlorellaceae</taxon>
        <taxon>Apatococcus</taxon>
    </lineage>
</organism>
<dbReference type="AlphaFoldDB" id="A0AAW1TGL1"/>
<reference evidence="3 4" key="1">
    <citation type="journal article" date="2024" name="Nat. Commun.">
        <title>Phylogenomics reveals the evolutionary origins of lichenization in chlorophyte algae.</title>
        <authorList>
            <person name="Puginier C."/>
            <person name="Libourel C."/>
            <person name="Otte J."/>
            <person name="Skaloud P."/>
            <person name="Haon M."/>
            <person name="Grisel S."/>
            <person name="Petersen M."/>
            <person name="Berrin J.G."/>
            <person name="Delaux P.M."/>
            <person name="Dal Grande F."/>
            <person name="Keller J."/>
        </authorList>
    </citation>
    <scope>NUCLEOTIDE SEQUENCE [LARGE SCALE GENOMIC DNA]</scope>
    <source>
        <strain evidence="3 4">SAG 2523</strain>
    </source>
</reference>
<feature type="transmembrane region" description="Helical" evidence="2">
    <location>
        <begin position="216"/>
        <end position="236"/>
    </location>
</feature>
<sequence>MTAFRIGSLGVTPSAYVGAGIVDLIIQLAGWAISASLQTDKLYDALGSTTFIVCALGTLTYAHFYYARQIVATVLVCIWGLRLGGFLVFRVIKAGGDSRFKDVKDKPLKYLIYWLLQAVWVWVTLFPVMVLNALPRNPGLWPSDIVGGVMWGVGFVCECMADFQKYNFKQNPQNKGKFIDVGIWRWSQFPNYFGEMMQWWGIWLLCLASINTEKGYYVTIISPLFLMVLLLFVSGIPIQKKQANERYGSNPDFKIWQKTTPLLIPFPKYKFMKVSKQDVEQQLRVQSQKDEESNDDESQGPQGNRRAASRDIDHNS</sequence>
<dbReference type="PANTHER" id="PTHR32251:SF17">
    <property type="entry name" value="STEROID 5-ALPHA REDUCTASE C-TERMINAL DOMAIN-CONTAINING PROTEIN"/>
    <property type="match status" value="1"/>
</dbReference>
<accession>A0AAW1TGL1</accession>
<protein>
    <recommendedName>
        <fullName evidence="5">Steroid 5-alpha reductase C-terminal domain-containing protein</fullName>
    </recommendedName>
</protein>
<dbReference type="GO" id="GO:0016020">
    <property type="term" value="C:membrane"/>
    <property type="evidence" value="ECO:0007669"/>
    <property type="project" value="TreeGrafter"/>
</dbReference>
<feature type="transmembrane region" description="Helical" evidence="2">
    <location>
        <begin position="15"/>
        <end position="33"/>
    </location>
</feature>
<dbReference type="InterPro" id="IPR010721">
    <property type="entry name" value="UstE-like"/>
</dbReference>
<keyword evidence="2" id="KW-0812">Transmembrane</keyword>
<evidence type="ECO:0000256" key="1">
    <source>
        <dbReference type="SAM" id="MobiDB-lite"/>
    </source>
</evidence>
<dbReference type="EMBL" id="JALJOV010000044">
    <property type="protein sequence ID" value="KAK9868117.1"/>
    <property type="molecule type" value="Genomic_DNA"/>
</dbReference>
<keyword evidence="2" id="KW-1133">Transmembrane helix</keyword>